<protein>
    <recommendedName>
        <fullName evidence="7">PIG-P domain-containing protein</fullName>
    </recommendedName>
</protein>
<dbReference type="Gramene" id="MELO3C031600.2.1">
    <property type="protein sequence ID" value="MELO3C031600.2.1"/>
    <property type="gene ID" value="MELO3C031600.2"/>
</dbReference>
<keyword evidence="3 6" id="KW-1133">Transmembrane helix</keyword>
<dbReference type="AlphaFoldDB" id="A0A9I9EBS0"/>
<proteinExistence type="predicted"/>
<feature type="domain" description="PIG-P" evidence="7">
    <location>
        <begin position="41"/>
        <end position="124"/>
    </location>
</feature>
<evidence type="ECO:0000256" key="6">
    <source>
        <dbReference type="SAM" id="Phobius"/>
    </source>
</evidence>
<accession>A0A9I9EBS0</accession>
<evidence type="ECO:0000256" key="3">
    <source>
        <dbReference type="ARBA" id="ARBA00022989"/>
    </source>
</evidence>
<evidence type="ECO:0000259" key="7">
    <source>
        <dbReference type="Pfam" id="PF08510"/>
    </source>
</evidence>
<evidence type="ECO:0000256" key="1">
    <source>
        <dbReference type="ARBA" id="ARBA00004141"/>
    </source>
</evidence>
<keyword evidence="4 6" id="KW-0472">Membrane</keyword>
<evidence type="ECO:0000256" key="5">
    <source>
        <dbReference type="SAM" id="MobiDB-lite"/>
    </source>
</evidence>
<feature type="region of interest" description="Disordered" evidence="5">
    <location>
        <begin position="1"/>
        <end position="36"/>
    </location>
</feature>
<comment type="subcellular location">
    <subcellularLocation>
        <location evidence="1">Membrane</location>
        <topology evidence="1">Multi-pass membrane protein</topology>
    </subcellularLocation>
</comment>
<dbReference type="PANTHER" id="PTHR47681">
    <property type="entry name" value="PHOSPHATIDYLINOSITOL N-ACETYLGLUCOSAMINYLTRANSFERASE SUBUNIT P-RELATED"/>
    <property type="match status" value="1"/>
</dbReference>
<sequence length="172" mass="18876">MADSCSVSSPRRILSVSKRRKARDEKGPGFGLSGEHGPKPSEVYGFVGSISTVVATAIYLIWAYLPESFLHSLGIYYYPSRYWAVAVPVYVMVSIALALMFYIGLNFLSTPSPTSFHIIFGNMNSVKSHLSLLVRNKISLSNRYPILVSTESTSLCSIIRNDIGNSKGKSLS</sequence>
<dbReference type="Pfam" id="PF08510">
    <property type="entry name" value="PIG-P"/>
    <property type="match status" value="1"/>
</dbReference>
<evidence type="ECO:0000313" key="8">
    <source>
        <dbReference type="EnsemblPlants" id="MELO3C031600.2.1"/>
    </source>
</evidence>
<reference evidence="8" key="1">
    <citation type="submission" date="2023-03" db="UniProtKB">
        <authorList>
            <consortium name="EnsemblPlants"/>
        </authorList>
    </citation>
    <scope>IDENTIFICATION</scope>
</reference>
<organism evidence="8">
    <name type="scientific">Cucumis melo</name>
    <name type="common">Muskmelon</name>
    <dbReference type="NCBI Taxonomy" id="3656"/>
    <lineage>
        <taxon>Eukaryota</taxon>
        <taxon>Viridiplantae</taxon>
        <taxon>Streptophyta</taxon>
        <taxon>Embryophyta</taxon>
        <taxon>Tracheophyta</taxon>
        <taxon>Spermatophyta</taxon>
        <taxon>Magnoliopsida</taxon>
        <taxon>eudicotyledons</taxon>
        <taxon>Gunneridae</taxon>
        <taxon>Pentapetalae</taxon>
        <taxon>rosids</taxon>
        <taxon>fabids</taxon>
        <taxon>Cucurbitales</taxon>
        <taxon>Cucurbitaceae</taxon>
        <taxon>Benincaseae</taxon>
        <taxon>Cucumis</taxon>
    </lineage>
</organism>
<feature type="transmembrane region" description="Helical" evidence="6">
    <location>
        <begin position="43"/>
        <end position="62"/>
    </location>
</feature>
<evidence type="ECO:0000256" key="2">
    <source>
        <dbReference type="ARBA" id="ARBA00022692"/>
    </source>
</evidence>
<dbReference type="GO" id="GO:0016020">
    <property type="term" value="C:membrane"/>
    <property type="evidence" value="ECO:0007669"/>
    <property type="project" value="UniProtKB-SubCell"/>
</dbReference>
<dbReference type="InterPro" id="IPR013717">
    <property type="entry name" value="PIG-P"/>
</dbReference>
<feature type="transmembrane region" description="Helical" evidence="6">
    <location>
        <begin position="82"/>
        <end position="105"/>
    </location>
</feature>
<dbReference type="PANTHER" id="PTHR47681:SF3">
    <property type="entry name" value="PHOSPHATIDYLINOSITOL N-ACETYLGLUCOSAMINYLTRANSFERASE SUBUNIT P-RELATED"/>
    <property type="match status" value="1"/>
</dbReference>
<dbReference type="EnsemblPlants" id="MELO3C031600.2.1">
    <property type="protein sequence ID" value="MELO3C031600.2.1"/>
    <property type="gene ID" value="MELO3C031600.2"/>
</dbReference>
<name>A0A9I9EBS0_CUCME</name>
<evidence type="ECO:0000256" key="4">
    <source>
        <dbReference type="ARBA" id="ARBA00023136"/>
    </source>
</evidence>
<keyword evidence="2 6" id="KW-0812">Transmembrane</keyword>